<evidence type="ECO:0000313" key="1">
    <source>
        <dbReference type="EMBL" id="AFY30436.1"/>
    </source>
</evidence>
<dbReference type="OrthoDB" id="8478378at2"/>
<sequence>MQREGTFTLSIWGLEGDNMNVRADVMCKKLPALHSALEQSDHYVNGKKNYEYMYSAKDDGKTAVVAFRERLLKRAGRGDPTPKSSTTALGETMERIRKGDRGIAQLPATLVNQIKKLSDDAEVKFSHAEGAYSVDRIIRIDTFLGSQAERLLRQLNDNHSSSVDKFFSGAAFAELTGSLVVVDGRGNLLKGKLTLDHSGKEIDCEIKKEQQEEVLKYFNTKVRTRGICIYTKDSPVPARFELIGLREAPMTGDLIRWRGTLNKERPDSWDLND</sequence>
<dbReference type="STRING" id="292564.Cyagr_3369"/>
<name>K9PCH1_CYAGP</name>
<protein>
    <submittedName>
        <fullName evidence="1">Uncharacterized protein</fullName>
    </submittedName>
</protein>
<dbReference type="HOGENOM" id="CLU_1018287_0_0_3"/>
<organism evidence="1 2">
    <name type="scientific">Cyanobium gracile (strain ATCC 27147 / PCC 6307)</name>
    <dbReference type="NCBI Taxonomy" id="292564"/>
    <lineage>
        <taxon>Bacteria</taxon>
        <taxon>Bacillati</taxon>
        <taxon>Cyanobacteriota</taxon>
        <taxon>Cyanophyceae</taxon>
        <taxon>Synechococcales</taxon>
        <taxon>Prochlorococcaceae</taxon>
        <taxon>Cyanobium</taxon>
    </lineage>
</organism>
<dbReference type="Proteomes" id="UP000010388">
    <property type="component" value="Chromosome"/>
</dbReference>
<accession>K9PCH1</accession>
<dbReference type="AlphaFoldDB" id="K9PCH1"/>
<evidence type="ECO:0000313" key="2">
    <source>
        <dbReference type="Proteomes" id="UP000010388"/>
    </source>
</evidence>
<gene>
    <name evidence="1" type="ordered locus">Cyagr_3369</name>
</gene>
<proteinExistence type="predicted"/>
<dbReference type="RefSeq" id="WP_015110869.1">
    <property type="nucleotide sequence ID" value="NC_019675.1"/>
</dbReference>
<dbReference type="EMBL" id="CP003495">
    <property type="protein sequence ID" value="AFY30436.1"/>
    <property type="molecule type" value="Genomic_DNA"/>
</dbReference>
<dbReference type="KEGG" id="cgc:Cyagr_3369"/>
<reference evidence="2" key="1">
    <citation type="journal article" date="2013" name="Proc. Natl. Acad. Sci. U.S.A.">
        <title>Improving the coverage of the cyanobacterial phylum using diversity-driven genome sequencing.</title>
        <authorList>
            <person name="Shih P.M."/>
            <person name="Wu D."/>
            <person name="Latifi A."/>
            <person name="Axen S.D."/>
            <person name="Fewer D.P."/>
            <person name="Talla E."/>
            <person name="Calteau A."/>
            <person name="Cai F."/>
            <person name="Tandeau de Marsac N."/>
            <person name="Rippka R."/>
            <person name="Herdman M."/>
            <person name="Sivonen K."/>
            <person name="Coursin T."/>
            <person name="Laurent T."/>
            <person name="Goodwin L."/>
            <person name="Nolan M."/>
            <person name="Davenport K.W."/>
            <person name="Han C.S."/>
            <person name="Rubin E.M."/>
            <person name="Eisen J.A."/>
            <person name="Woyke T."/>
            <person name="Gugger M."/>
            <person name="Kerfeld C.A."/>
        </authorList>
    </citation>
    <scope>NUCLEOTIDE SEQUENCE [LARGE SCALE GENOMIC DNA]</scope>
    <source>
        <strain evidence="2">ATCC 27147 / PCC 6307</strain>
    </source>
</reference>